<dbReference type="AlphaFoldDB" id="A0A7T0PD58"/>
<organism evidence="3 4">
    <name type="scientific">Corynebacterium lizhenjunii</name>
    <dbReference type="NCBI Taxonomy" id="2709394"/>
    <lineage>
        <taxon>Bacteria</taxon>
        <taxon>Bacillati</taxon>
        <taxon>Actinomycetota</taxon>
        <taxon>Actinomycetes</taxon>
        <taxon>Mycobacteriales</taxon>
        <taxon>Corynebacteriaceae</taxon>
        <taxon>Corynebacterium</taxon>
    </lineage>
</organism>
<dbReference type="KEGG" id="cliz:G7Y31_11470"/>
<protein>
    <submittedName>
        <fullName evidence="3">VanZ family protein</fullName>
    </submittedName>
</protein>
<evidence type="ECO:0000256" key="1">
    <source>
        <dbReference type="SAM" id="Phobius"/>
    </source>
</evidence>
<keyword evidence="1" id="KW-1133">Transmembrane helix</keyword>
<gene>
    <name evidence="3" type="ORF">G7Y31_11470</name>
</gene>
<name>A0A7T0PD58_9CORY</name>
<dbReference type="PANTHER" id="PTHR36834">
    <property type="entry name" value="MEMBRANE PROTEIN-RELATED"/>
    <property type="match status" value="1"/>
</dbReference>
<dbReference type="InterPro" id="IPR053150">
    <property type="entry name" value="Teicoplanin_resist-assoc"/>
</dbReference>
<reference evidence="3 4" key="1">
    <citation type="submission" date="2020-11" db="EMBL/GenBank/DDBJ databases">
        <title>Corynebacterium sp. ZJ-599.</title>
        <authorList>
            <person name="Zhou J."/>
        </authorList>
    </citation>
    <scope>NUCLEOTIDE SEQUENCE [LARGE SCALE GENOMIC DNA]</scope>
    <source>
        <strain evidence="3 4">ZJ-599</strain>
    </source>
</reference>
<evidence type="ECO:0000313" key="4">
    <source>
        <dbReference type="Proteomes" id="UP000594681"/>
    </source>
</evidence>
<feature type="transmembrane region" description="Helical" evidence="1">
    <location>
        <begin position="47"/>
        <end position="65"/>
    </location>
</feature>
<dbReference type="PANTHER" id="PTHR36834:SF1">
    <property type="entry name" value="INTEGRAL MEMBRANE PROTEIN"/>
    <property type="match status" value="1"/>
</dbReference>
<sequence>MVATLGKRFIDIPGVVNAQAHATRSLDLQLFNGWHNPSVWYAPWTNTFGNIALFMPVGAVLLVLGHTGVRRRWGIGGAVAIGVALSLGIEITQYLGALGFSDIDDVLCNGIGAAVGAALMARLTPRGQAKVLRALGFLSAAAVTFLLCGLLAGIFS</sequence>
<feature type="transmembrane region" description="Helical" evidence="1">
    <location>
        <begin position="77"/>
        <end position="100"/>
    </location>
</feature>
<dbReference type="Pfam" id="PF04892">
    <property type="entry name" value="VanZ"/>
    <property type="match status" value="1"/>
</dbReference>
<accession>A0A7T0PD58</accession>
<feature type="domain" description="VanZ-like" evidence="2">
    <location>
        <begin position="18"/>
        <end position="120"/>
    </location>
</feature>
<keyword evidence="1" id="KW-0472">Membrane</keyword>
<dbReference type="InterPro" id="IPR006976">
    <property type="entry name" value="VanZ-like"/>
</dbReference>
<evidence type="ECO:0000259" key="2">
    <source>
        <dbReference type="Pfam" id="PF04892"/>
    </source>
</evidence>
<feature type="transmembrane region" description="Helical" evidence="1">
    <location>
        <begin position="135"/>
        <end position="155"/>
    </location>
</feature>
<keyword evidence="1" id="KW-0812">Transmembrane</keyword>
<dbReference type="Proteomes" id="UP000594681">
    <property type="component" value="Chromosome"/>
</dbReference>
<dbReference type="EMBL" id="CP064954">
    <property type="protein sequence ID" value="QPK80442.1"/>
    <property type="molecule type" value="Genomic_DNA"/>
</dbReference>
<keyword evidence="4" id="KW-1185">Reference proteome</keyword>
<proteinExistence type="predicted"/>
<evidence type="ECO:0000313" key="3">
    <source>
        <dbReference type="EMBL" id="QPK80442.1"/>
    </source>
</evidence>